<sequence>MRKEKKPFQRTIYNYVKMKIIDNIKNRFNFSLMGTMSLIISTLMLLTSFVTHTSSNIPLTASLFLMLVGITFIVLGIKRQTKY</sequence>
<protein>
    <submittedName>
        <fullName evidence="2">Uncharacterized protein</fullName>
    </submittedName>
</protein>
<dbReference type="STRING" id="1602171.ST44_08100"/>
<dbReference type="Proteomes" id="UP000032046">
    <property type="component" value="Unassembled WGS sequence"/>
</dbReference>
<feature type="transmembrane region" description="Helical" evidence="1">
    <location>
        <begin position="28"/>
        <end position="51"/>
    </location>
</feature>
<keyword evidence="1" id="KW-1133">Transmembrane helix</keyword>
<reference evidence="2 3" key="1">
    <citation type="submission" date="2015-01" db="EMBL/GenBank/DDBJ databases">
        <title>Comparative genomics of non-oral Prevotella species.</title>
        <authorList>
            <person name="Accetto T."/>
            <person name="Nograsek B."/>
            <person name="Avgustin G."/>
        </authorList>
    </citation>
    <scope>NUCLEOTIDE SEQUENCE [LARGE SCALE GENOMIC DNA]</scope>
    <source>
        <strain evidence="2 3">P5-119</strain>
    </source>
</reference>
<keyword evidence="1" id="KW-0812">Transmembrane</keyword>
<accession>A0A0D0IT52</accession>
<evidence type="ECO:0000256" key="1">
    <source>
        <dbReference type="SAM" id="Phobius"/>
    </source>
</evidence>
<proteinExistence type="predicted"/>
<comment type="caution">
    <text evidence="2">The sequence shown here is derived from an EMBL/GenBank/DDBJ whole genome shotgun (WGS) entry which is preliminary data.</text>
</comment>
<dbReference type="EMBL" id="JXQK01000061">
    <property type="protein sequence ID" value="KIP61877.1"/>
    <property type="molecule type" value="Genomic_DNA"/>
</dbReference>
<evidence type="ECO:0000313" key="2">
    <source>
        <dbReference type="EMBL" id="KIP61877.1"/>
    </source>
</evidence>
<gene>
    <name evidence="2" type="ORF">ST44_08100</name>
</gene>
<keyword evidence="1" id="KW-0472">Membrane</keyword>
<organism evidence="2 3">
    <name type="scientific">Prevotella pectinovora</name>
    <dbReference type="NCBI Taxonomy" id="1602169"/>
    <lineage>
        <taxon>Bacteria</taxon>
        <taxon>Pseudomonadati</taxon>
        <taxon>Bacteroidota</taxon>
        <taxon>Bacteroidia</taxon>
        <taxon>Bacteroidales</taxon>
        <taxon>Prevotellaceae</taxon>
        <taxon>Prevotella</taxon>
    </lineage>
</organism>
<dbReference type="AlphaFoldDB" id="A0A0D0IT52"/>
<feature type="transmembrane region" description="Helical" evidence="1">
    <location>
        <begin position="57"/>
        <end position="77"/>
    </location>
</feature>
<evidence type="ECO:0000313" key="3">
    <source>
        <dbReference type="Proteomes" id="UP000032046"/>
    </source>
</evidence>
<name>A0A0D0IT52_9BACT</name>
<keyword evidence="3" id="KW-1185">Reference proteome</keyword>